<dbReference type="PANTHER" id="PTHR11879:SF22">
    <property type="entry name" value="ASPARTATE AMINOTRANSFERASE, MITOCHONDRIAL"/>
    <property type="match status" value="1"/>
</dbReference>
<gene>
    <name evidence="10" type="ORF">GWI33_005982</name>
</gene>
<dbReference type="CDD" id="cd00609">
    <property type="entry name" value="AAT_like"/>
    <property type="match status" value="1"/>
</dbReference>
<feature type="domain" description="Aminotransferase class I/classII large" evidence="9">
    <location>
        <begin position="56"/>
        <end position="422"/>
    </location>
</feature>
<dbReference type="InterPro" id="IPR004838">
    <property type="entry name" value="NHTrfase_class1_PyrdxlP-BS"/>
</dbReference>
<accession>A0A834IWC9</accession>
<dbReference type="NCBIfam" id="NF006719">
    <property type="entry name" value="PRK09257.1"/>
    <property type="match status" value="1"/>
</dbReference>
<dbReference type="SUPFAM" id="SSF53383">
    <property type="entry name" value="PLP-dependent transferases"/>
    <property type="match status" value="1"/>
</dbReference>
<sequence>MGLFYICLTGLIKHKPNYQICCRNIRNKSWWECVELGPPDAIFGLTEAWKKDTNPKKINLGVGAYRDDNGNPFLLPSVKKAENKLSNQKLDHEYAPIAGFAEFSKLAAELVFGKNSYILENKQNATVQTLSGTGALRLIAAFLAKFHTGHKVIYIPNPTWINHQRIFEHSGLESKYYNYYDSKNIALDFSNMTDNICNIPENSIILFHAVAHNPTGIDPNKDQWKEISNICKQRKLFVLFDLAYQGFASGNLNNDVWAVRYFAEEGHKIGIAQSFAKNMGLYGERVGALTLLTETTDETERVISQLKILIRGMYSNPPIYGARIATEILSNKDLRFQWEKDLKEMSSRIKEARIALVDHLKKQGSKKNWNHIIQQIGMFSYTGLTKEQVGQLIKNFSIYLTESGRISIAAVGSKNVEYLATAMHNVTK</sequence>
<dbReference type="EC" id="2.6.1.1" evidence="8"/>
<dbReference type="InterPro" id="IPR004839">
    <property type="entry name" value="Aminotransferase_I/II_large"/>
</dbReference>
<proteinExistence type="inferred from homology"/>
<evidence type="ECO:0000256" key="4">
    <source>
        <dbReference type="ARBA" id="ARBA00022576"/>
    </source>
</evidence>
<dbReference type="InterPro" id="IPR015421">
    <property type="entry name" value="PyrdxlP-dep_Trfase_major"/>
</dbReference>
<comment type="miscellaneous">
    <text evidence="8">In eukaryotes there are cytoplasmic, mitochondrial and chloroplastic isozymes.</text>
</comment>
<evidence type="ECO:0000256" key="8">
    <source>
        <dbReference type="RuleBase" id="RU000480"/>
    </source>
</evidence>
<keyword evidence="6" id="KW-0663">Pyridoxal phosphate</keyword>
<comment type="caution">
    <text evidence="10">The sequence shown here is derived from an EMBL/GenBank/DDBJ whole genome shotgun (WGS) entry which is preliminary data.</text>
</comment>
<evidence type="ECO:0000256" key="7">
    <source>
        <dbReference type="ARBA" id="ARBA00049185"/>
    </source>
</evidence>
<dbReference type="InterPro" id="IPR015424">
    <property type="entry name" value="PyrdxlP-dep_Trfase"/>
</dbReference>
<evidence type="ECO:0000256" key="1">
    <source>
        <dbReference type="ARBA" id="ARBA00001933"/>
    </source>
</evidence>
<name>A0A834IWC9_RHYFE</name>
<reference evidence="10" key="1">
    <citation type="submission" date="2020-08" db="EMBL/GenBank/DDBJ databases">
        <title>Genome sequencing and assembly of the red palm weevil Rhynchophorus ferrugineus.</title>
        <authorList>
            <person name="Dias G.B."/>
            <person name="Bergman C.M."/>
            <person name="Manee M."/>
        </authorList>
    </citation>
    <scope>NUCLEOTIDE SEQUENCE</scope>
    <source>
        <strain evidence="10">AA-2017</strain>
        <tissue evidence="10">Whole larva</tissue>
    </source>
</reference>
<keyword evidence="4 8" id="KW-0032">Aminotransferase</keyword>
<dbReference type="PANTHER" id="PTHR11879">
    <property type="entry name" value="ASPARTATE AMINOTRANSFERASE"/>
    <property type="match status" value="1"/>
</dbReference>
<protein>
    <recommendedName>
        <fullName evidence="8">Aspartate aminotransferase</fullName>
        <ecNumber evidence="8">2.6.1.1</ecNumber>
    </recommendedName>
</protein>
<dbReference type="Gene3D" id="3.90.1150.10">
    <property type="entry name" value="Aspartate Aminotransferase, domain 1"/>
    <property type="match status" value="1"/>
</dbReference>
<dbReference type="FunFam" id="3.90.1150.10:FF:000001">
    <property type="entry name" value="Aspartate aminotransferase"/>
    <property type="match status" value="1"/>
</dbReference>
<evidence type="ECO:0000259" key="9">
    <source>
        <dbReference type="Pfam" id="PF00155"/>
    </source>
</evidence>
<evidence type="ECO:0000256" key="3">
    <source>
        <dbReference type="ARBA" id="ARBA00011738"/>
    </source>
</evidence>
<dbReference type="OrthoDB" id="6752799at2759"/>
<comment type="subunit">
    <text evidence="3 8">Homodimer.</text>
</comment>
<dbReference type="PRINTS" id="PR00799">
    <property type="entry name" value="TRANSAMINASE"/>
</dbReference>
<evidence type="ECO:0000256" key="2">
    <source>
        <dbReference type="ARBA" id="ARBA00007441"/>
    </source>
</evidence>
<comment type="catalytic activity">
    <reaction evidence="7 8">
        <text>L-aspartate + 2-oxoglutarate = oxaloacetate + L-glutamate</text>
        <dbReference type="Rhea" id="RHEA:21824"/>
        <dbReference type="ChEBI" id="CHEBI:16452"/>
        <dbReference type="ChEBI" id="CHEBI:16810"/>
        <dbReference type="ChEBI" id="CHEBI:29985"/>
        <dbReference type="ChEBI" id="CHEBI:29991"/>
        <dbReference type="EC" id="2.6.1.1"/>
    </reaction>
</comment>
<comment type="cofactor">
    <cofactor evidence="1">
        <name>pyridoxal 5'-phosphate</name>
        <dbReference type="ChEBI" id="CHEBI:597326"/>
    </cofactor>
</comment>
<evidence type="ECO:0000256" key="5">
    <source>
        <dbReference type="ARBA" id="ARBA00022679"/>
    </source>
</evidence>
<dbReference type="GO" id="GO:0004069">
    <property type="term" value="F:L-aspartate:2-oxoglutarate aminotransferase activity"/>
    <property type="evidence" value="ECO:0007669"/>
    <property type="project" value="UniProtKB-EC"/>
</dbReference>
<dbReference type="Proteomes" id="UP000625711">
    <property type="component" value="Unassembled WGS sequence"/>
</dbReference>
<organism evidence="10 11">
    <name type="scientific">Rhynchophorus ferrugineus</name>
    <name type="common">Red palm weevil</name>
    <name type="synonym">Curculio ferrugineus</name>
    <dbReference type="NCBI Taxonomy" id="354439"/>
    <lineage>
        <taxon>Eukaryota</taxon>
        <taxon>Metazoa</taxon>
        <taxon>Ecdysozoa</taxon>
        <taxon>Arthropoda</taxon>
        <taxon>Hexapoda</taxon>
        <taxon>Insecta</taxon>
        <taxon>Pterygota</taxon>
        <taxon>Neoptera</taxon>
        <taxon>Endopterygota</taxon>
        <taxon>Coleoptera</taxon>
        <taxon>Polyphaga</taxon>
        <taxon>Cucujiformia</taxon>
        <taxon>Curculionidae</taxon>
        <taxon>Dryophthorinae</taxon>
        <taxon>Rhynchophorus</taxon>
    </lineage>
</organism>
<dbReference type="InterPro" id="IPR000796">
    <property type="entry name" value="Asp_trans"/>
</dbReference>
<dbReference type="GO" id="GO:0005739">
    <property type="term" value="C:mitochondrion"/>
    <property type="evidence" value="ECO:0007669"/>
    <property type="project" value="TreeGrafter"/>
</dbReference>
<dbReference type="Gene3D" id="3.40.640.10">
    <property type="entry name" value="Type I PLP-dependent aspartate aminotransferase-like (Major domain)"/>
    <property type="match status" value="1"/>
</dbReference>
<dbReference type="Pfam" id="PF00155">
    <property type="entry name" value="Aminotran_1_2"/>
    <property type="match status" value="1"/>
</dbReference>
<dbReference type="GO" id="GO:0030170">
    <property type="term" value="F:pyridoxal phosphate binding"/>
    <property type="evidence" value="ECO:0007669"/>
    <property type="project" value="InterPro"/>
</dbReference>
<dbReference type="EMBL" id="JAACXV010000004">
    <property type="protein sequence ID" value="KAF7287630.1"/>
    <property type="molecule type" value="Genomic_DNA"/>
</dbReference>
<evidence type="ECO:0000313" key="11">
    <source>
        <dbReference type="Proteomes" id="UP000625711"/>
    </source>
</evidence>
<comment type="similarity">
    <text evidence="2">Belongs to the class-I pyridoxal-phosphate-dependent aminotransferase family.</text>
</comment>
<dbReference type="PROSITE" id="PS00105">
    <property type="entry name" value="AA_TRANSFER_CLASS_1"/>
    <property type="match status" value="1"/>
</dbReference>
<dbReference type="GO" id="GO:0006533">
    <property type="term" value="P:L-aspartate catabolic process"/>
    <property type="evidence" value="ECO:0007669"/>
    <property type="project" value="TreeGrafter"/>
</dbReference>
<evidence type="ECO:0000256" key="6">
    <source>
        <dbReference type="ARBA" id="ARBA00022898"/>
    </source>
</evidence>
<keyword evidence="11" id="KW-1185">Reference proteome</keyword>
<dbReference type="AlphaFoldDB" id="A0A834IWC9"/>
<evidence type="ECO:0000313" key="10">
    <source>
        <dbReference type="EMBL" id="KAF7287630.1"/>
    </source>
</evidence>
<dbReference type="FunFam" id="3.40.640.10:FF:000066">
    <property type="entry name" value="Aspartate aminotransferase"/>
    <property type="match status" value="1"/>
</dbReference>
<dbReference type="InterPro" id="IPR015422">
    <property type="entry name" value="PyrdxlP-dep_Trfase_small"/>
</dbReference>
<keyword evidence="5 8" id="KW-0808">Transferase</keyword>